<dbReference type="SUPFAM" id="SSF109854">
    <property type="entry name" value="DinB/YfiT-like putative metalloenzymes"/>
    <property type="match status" value="1"/>
</dbReference>
<dbReference type="NCBIfam" id="TIGR03083">
    <property type="entry name" value="maleylpyruvate isomerase family mycothiol-dependent enzyme"/>
    <property type="match status" value="1"/>
</dbReference>
<dbReference type="RefSeq" id="WP_132881017.1">
    <property type="nucleotide sequence ID" value="NZ_SLXQ01000025.1"/>
</dbReference>
<dbReference type="InterPro" id="IPR024344">
    <property type="entry name" value="MDMPI_metal-binding"/>
</dbReference>
<proteinExistence type="predicted"/>
<evidence type="ECO:0000313" key="3">
    <source>
        <dbReference type="EMBL" id="TCP41638.1"/>
    </source>
</evidence>
<comment type="caution">
    <text evidence="3">The sequence shown here is derived from an EMBL/GenBank/DDBJ whole genome shotgun (WGS) entry which is preliminary data.</text>
</comment>
<dbReference type="InterPro" id="IPR017517">
    <property type="entry name" value="Maleyloyr_isom"/>
</dbReference>
<evidence type="ECO:0000259" key="2">
    <source>
        <dbReference type="Pfam" id="PF11716"/>
    </source>
</evidence>
<gene>
    <name evidence="3" type="ORF">EV191_12523</name>
</gene>
<dbReference type="Pfam" id="PF11716">
    <property type="entry name" value="MDMPI_N"/>
    <property type="match status" value="1"/>
</dbReference>
<feature type="domain" description="tRNA wybutosine-synthesis" evidence="1">
    <location>
        <begin position="185"/>
        <end position="233"/>
    </location>
</feature>
<dbReference type="OrthoDB" id="113180at2"/>
<dbReference type="AlphaFoldDB" id="A0A4R2Q1Z9"/>
<dbReference type="NCBIfam" id="TIGR03084">
    <property type="entry name" value="TIGR03084 family metal-binding protein"/>
    <property type="match status" value="1"/>
</dbReference>
<dbReference type="InterPro" id="IPR017518">
    <property type="entry name" value="CHP03084"/>
</dbReference>
<feature type="domain" description="Mycothiol-dependent maleylpyruvate isomerase metal-binding" evidence="2">
    <location>
        <begin position="12"/>
        <end position="148"/>
    </location>
</feature>
<evidence type="ECO:0000313" key="4">
    <source>
        <dbReference type="Proteomes" id="UP000294911"/>
    </source>
</evidence>
<accession>A0A4R2Q1Z9</accession>
<dbReference type="GO" id="GO:0046872">
    <property type="term" value="F:metal ion binding"/>
    <property type="evidence" value="ECO:0007669"/>
    <property type="project" value="InterPro"/>
</dbReference>
<organism evidence="3 4">
    <name type="scientific">Tamaricihabitans halophyticus</name>
    <dbReference type="NCBI Taxonomy" id="1262583"/>
    <lineage>
        <taxon>Bacteria</taxon>
        <taxon>Bacillati</taxon>
        <taxon>Actinomycetota</taxon>
        <taxon>Actinomycetes</taxon>
        <taxon>Pseudonocardiales</taxon>
        <taxon>Pseudonocardiaceae</taxon>
        <taxon>Tamaricihabitans</taxon>
    </lineage>
</organism>
<dbReference type="Gene3D" id="1.20.120.450">
    <property type="entry name" value="dinb family like domain"/>
    <property type="match status" value="1"/>
</dbReference>
<dbReference type="Proteomes" id="UP000294911">
    <property type="component" value="Unassembled WGS sequence"/>
</dbReference>
<protein>
    <submittedName>
        <fullName evidence="3">Uncharacterized protein (TIGR03084 family)</fullName>
    </submittedName>
</protein>
<dbReference type="InterPro" id="IPR034660">
    <property type="entry name" value="DinB/YfiT-like"/>
</dbReference>
<keyword evidence="4" id="KW-1185">Reference proteome</keyword>
<sequence length="264" mass="28561">MGTDKAALLADLAAECGELDELVTGLSAAGWATTTPAPGWTIAHQIAHLRWTDEQALLAATDPESFQDRLATALAAPERFVDDAAQAGAAERPAELLAGWRGARSELIDVLAKVPDGTKIPWYATPMSAASMATARLMEVWAHGLDVADALDVERQPTERLRHVAYLGVRTRDFAFRMRQLTPPTTEFRVELRGPGGELWSWGPADALESVTGSAVDFCYLVTQRRHRADTDLRATGEAASTWLDIAQAFAGPRGVGRQPGQFR</sequence>
<reference evidence="3 4" key="1">
    <citation type="submission" date="2019-03" db="EMBL/GenBank/DDBJ databases">
        <title>Genomic Encyclopedia of Type Strains, Phase IV (KMG-IV): sequencing the most valuable type-strain genomes for metagenomic binning, comparative biology and taxonomic classification.</title>
        <authorList>
            <person name="Goeker M."/>
        </authorList>
    </citation>
    <scope>NUCLEOTIDE SEQUENCE [LARGE SCALE GENOMIC DNA]</scope>
    <source>
        <strain evidence="3 4">DSM 45765</strain>
    </source>
</reference>
<dbReference type="Pfam" id="PF08608">
    <property type="entry name" value="Wyosine_form"/>
    <property type="match status" value="1"/>
</dbReference>
<dbReference type="EMBL" id="SLXQ01000025">
    <property type="protein sequence ID" value="TCP41638.1"/>
    <property type="molecule type" value="Genomic_DNA"/>
</dbReference>
<dbReference type="InterPro" id="IPR013917">
    <property type="entry name" value="tRNA_wybutosine-synth"/>
</dbReference>
<evidence type="ECO:0000259" key="1">
    <source>
        <dbReference type="Pfam" id="PF08608"/>
    </source>
</evidence>
<name>A0A4R2Q1Z9_9PSEU</name>